<reference evidence="10 11" key="1">
    <citation type="submission" date="2016-10" db="EMBL/GenBank/DDBJ databases">
        <authorList>
            <person name="de Groot N.N."/>
        </authorList>
    </citation>
    <scope>NUCLEOTIDE SEQUENCE [LARGE SCALE GENOMIC DNA]</scope>
    <source>
        <strain evidence="10 11">47C3B</strain>
    </source>
</reference>
<dbReference type="GO" id="GO:0000156">
    <property type="term" value="F:phosphorelay response regulator activity"/>
    <property type="evidence" value="ECO:0007669"/>
    <property type="project" value="TreeGrafter"/>
</dbReference>
<keyword evidence="1 6" id="KW-0597">Phosphoprotein</keyword>
<feature type="DNA-binding region" description="OmpR/PhoB-type" evidence="7">
    <location>
        <begin position="127"/>
        <end position="225"/>
    </location>
</feature>
<evidence type="ECO:0000256" key="5">
    <source>
        <dbReference type="ARBA" id="ARBA00023163"/>
    </source>
</evidence>
<dbReference type="SMART" id="SM00448">
    <property type="entry name" value="REC"/>
    <property type="match status" value="1"/>
</dbReference>
<dbReference type="CDD" id="cd00383">
    <property type="entry name" value="trans_reg_C"/>
    <property type="match status" value="1"/>
</dbReference>
<evidence type="ECO:0000313" key="11">
    <source>
        <dbReference type="Proteomes" id="UP000199072"/>
    </source>
</evidence>
<dbReference type="InterPro" id="IPR011006">
    <property type="entry name" value="CheY-like_superfamily"/>
</dbReference>
<dbReference type="Gene3D" id="1.10.10.10">
    <property type="entry name" value="Winged helix-like DNA-binding domain superfamily/Winged helix DNA-binding domain"/>
    <property type="match status" value="1"/>
</dbReference>
<evidence type="ECO:0000256" key="2">
    <source>
        <dbReference type="ARBA" id="ARBA00023012"/>
    </source>
</evidence>
<dbReference type="SMART" id="SM00862">
    <property type="entry name" value="Trans_reg_C"/>
    <property type="match status" value="1"/>
</dbReference>
<dbReference type="FunFam" id="1.10.10.10:FF:000005">
    <property type="entry name" value="Two-component system response regulator"/>
    <property type="match status" value="1"/>
</dbReference>
<keyword evidence="2" id="KW-0902">Two-component regulatory system</keyword>
<dbReference type="Proteomes" id="UP000199072">
    <property type="component" value="Unassembled WGS sequence"/>
</dbReference>
<dbReference type="RefSeq" id="WP_091143703.1">
    <property type="nucleotide sequence ID" value="NZ_FNAI01000001.1"/>
</dbReference>
<dbReference type="PANTHER" id="PTHR48111">
    <property type="entry name" value="REGULATOR OF RPOS"/>
    <property type="match status" value="1"/>
</dbReference>
<dbReference type="GO" id="GO:0000976">
    <property type="term" value="F:transcription cis-regulatory region binding"/>
    <property type="evidence" value="ECO:0007669"/>
    <property type="project" value="TreeGrafter"/>
</dbReference>
<dbReference type="Gene3D" id="3.40.50.2300">
    <property type="match status" value="1"/>
</dbReference>
<dbReference type="InterPro" id="IPR001789">
    <property type="entry name" value="Sig_transdc_resp-reg_receiver"/>
</dbReference>
<organism evidence="10 11">
    <name type="scientific">Mucilaginibacter pineti</name>
    <dbReference type="NCBI Taxonomy" id="1391627"/>
    <lineage>
        <taxon>Bacteria</taxon>
        <taxon>Pseudomonadati</taxon>
        <taxon>Bacteroidota</taxon>
        <taxon>Sphingobacteriia</taxon>
        <taxon>Sphingobacteriales</taxon>
        <taxon>Sphingobacteriaceae</taxon>
        <taxon>Mucilaginibacter</taxon>
    </lineage>
</organism>
<dbReference type="Pfam" id="PF00072">
    <property type="entry name" value="Response_reg"/>
    <property type="match status" value="1"/>
</dbReference>
<dbReference type="EMBL" id="FNAI01000001">
    <property type="protein sequence ID" value="SDD35451.1"/>
    <property type="molecule type" value="Genomic_DNA"/>
</dbReference>
<keyword evidence="4 7" id="KW-0238">DNA-binding</keyword>
<feature type="domain" description="OmpR/PhoB-type" evidence="9">
    <location>
        <begin position="127"/>
        <end position="225"/>
    </location>
</feature>
<feature type="modified residue" description="4-aspartylphosphate" evidence="6">
    <location>
        <position position="52"/>
    </location>
</feature>
<evidence type="ECO:0000313" key="10">
    <source>
        <dbReference type="EMBL" id="SDD35451.1"/>
    </source>
</evidence>
<dbReference type="Pfam" id="PF00486">
    <property type="entry name" value="Trans_reg_C"/>
    <property type="match status" value="1"/>
</dbReference>
<proteinExistence type="predicted"/>
<evidence type="ECO:0000256" key="3">
    <source>
        <dbReference type="ARBA" id="ARBA00023015"/>
    </source>
</evidence>
<evidence type="ECO:0000256" key="7">
    <source>
        <dbReference type="PROSITE-ProRule" id="PRU01091"/>
    </source>
</evidence>
<gene>
    <name evidence="10" type="ORF">SAMN05216464_101505</name>
</gene>
<sequence length="230" mass="26472">MVHVCLIEDEEKVAGFISRGLQELQYQVTVFSEGIAAEQSLLQETYDLVIMDLMLPDIHGFDLCRQVRRISPNIPILMLTALNSIQEKVEGLRSGADDYLVKPFHFSEFVARVEALLRRNRKSTIDAEELVFSDLKLDLQSKTAFRAGKEIILTSKEFGLLELFMRHPNRILSRDFIAEKVWSIQFDTGTNFIDVYVNYLRRKIDTSNQSKLIHTVIGMGYILKNNNLSR</sequence>
<feature type="domain" description="Response regulatory" evidence="8">
    <location>
        <begin position="3"/>
        <end position="117"/>
    </location>
</feature>
<accession>A0A1G6U2D2</accession>
<dbReference type="GO" id="GO:0032993">
    <property type="term" value="C:protein-DNA complex"/>
    <property type="evidence" value="ECO:0007669"/>
    <property type="project" value="TreeGrafter"/>
</dbReference>
<evidence type="ECO:0000256" key="1">
    <source>
        <dbReference type="ARBA" id="ARBA00022553"/>
    </source>
</evidence>
<evidence type="ECO:0000256" key="4">
    <source>
        <dbReference type="ARBA" id="ARBA00023125"/>
    </source>
</evidence>
<dbReference type="STRING" id="1391627.SAMN05216464_101505"/>
<name>A0A1G6U2D2_9SPHI</name>
<dbReference type="Gene3D" id="6.10.250.690">
    <property type="match status" value="1"/>
</dbReference>
<dbReference type="InterPro" id="IPR039420">
    <property type="entry name" value="WalR-like"/>
</dbReference>
<evidence type="ECO:0000256" key="6">
    <source>
        <dbReference type="PROSITE-ProRule" id="PRU00169"/>
    </source>
</evidence>
<dbReference type="GO" id="GO:0005829">
    <property type="term" value="C:cytosol"/>
    <property type="evidence" value="ECO:0007669"/>
    <property type="project" value="TreeGrafter"/>
</dbReference>
<evidence type="ECO:0000259" key="8">
    <source>
        <dbReference type="PROSITE" id="PS50110"/>
    </source>
</evidence>
<dbReference type="InterPro" id="IPR001867">
    <property type="entry name" value="OmpR/PhoB-type_DNA-bd"/>
</dbReference>
<keyword evidence="11" id="KW-1185">Reference proteome</keyword>
<keyword evidence="5" id="KW-0804">Transcription</keyword>
<keyword evidence="3" id="KW-0805">Transcription regulation</keyword>
<dbReference type="PROSITE" id="PS50110">
    <property type="entry name" value="RESPONSE_REGULATORY"/>
    <property type="match status" value="1"/>
</dbReference>
<dbReference type="GO" id="GO:0006355">
    <property type="term" value="P:regulation of DNA-templated transcription"/>
    <property type="evidence" value="ECO:0007669"/>
    <property type="project" value="InterPro"/>
</dbReference>
<dbReference type="SUPFAM" id="SSF52172">
    <property type="entry name" value="CheY-like"/>
    <property type="match status" value="1"/>
</dbReference>
<dbReference type="OrthoDB" id="9790442at2"/>
<dbReference type="PANTHER" id="PTHR48111:SF22">
    <property type="entry name" value="REGULATOR OF RPOS"/>
    <property type="match status" value="1"/>
</dbReference>
<evidence type="ECO:0000259" key="9">
    <source>
        <dbReference type="PROSITE" id="PS51755"/>
    </source>
</evidence>
<dbReference type="AlphaFoldDB" id="A0A1G6U2D2"/>
<protein>
    <submittedName>
        <fullName evidence="10">DNA-binding response regulator, OmpR family, contains REC and winged-helix (WHTH) domain</fullName>
    </submittedName>
</protein>
<dbReference type="InterPro" id="IPR036388">
    <property type="entry name" value="WH-like_DNA-bd_sf"/>
</dbReference>
<dbReference type="PROSITE" id="PS51755">
    <property type="entry name" value="OMPR_PHOB"/>
    <property type="match status" value="1"/>
</dbReference>